<organism evidence="3 4">
    <name type="scientific">Paraburkholderia lacunae</name>
    <dbReference type="NCBI Taxonomy" id="2211104"/>
    <lineage>
        <taxon>Bacteria</taxon>
        <taxon>Pseudomonadati</taxon>
        <taxon>Pseudomonadota</taxon>
        <taxon>Betaproteobacteria</taxon>
        <taxon>Burkholderiales</taxon>
        <taxon>Burkholderiaceae</taxon>
        <taxon>Paraburkholderia</taxon>
    </lineage>
</organism>
<dbReference type="EMBL" id="QHKS01000021">
    <property type="protein sequence ID" value="RDJ99672.1"/>
    <property type="molecule type" value="Genomic_DNA"/>
</dbReference>
<feature type="transmembrane region" description="Helical" evidence="2">
    <location>
        <begin position="209"/>
        <end position="227"/>
    </location>
</feature>
<feature type="transmembrane region" description="Helical" evidence="2">
    <location>
        <begin position="294"/>
        <end position="312"/>
    </location>
</feature>
<dbReference type="RefSeq" id="WP_115105604.1">
    <property type="nucleotide sequence ID" value="NZ_QHKS01000021.1"/>
</dbReference>
<feature type="transmembrane region" description="Helical" evidence="2">
    <location>
        <begin position="147"/>
        <end position="165"/>
    </location>
</feature>
<sequence length="356" mass="37251">MAAARTDPATRGARHAAPWVAGSACALLASGAAALVMRAGFSQHANALWMSALTLATMMIAPTLMARSSDRRRWLPIAATLMVTMSAMSLVPPYLSGAEHGGAIAALMTATGGALLVDWRRVLGSANESLSESPDDPRQTADDSSTVLHTTGAAALLAFLAGVSSGSLARFQLYAICGVTGAQPIWQGALLLTAVCVLAFAAERSGQHRLLIALYVIRAALVGWLTAADTPTLAPLAAQVFLVLDCLTIPALMNLGSKPSRAFSASCPGAAHHIGMVSGAALSTTPYFFGDGFMVFYALSAAANLLCAAALTRNRRSETAIRQRLKQKHCRRHTEGKTQGNLTSATPDQLRWRQAP</sequence>
<evidence type="ECO:0000313" key="3">
    <source>
        <dbReference type="EMBL" id="RDJ99672.1"/>
    </source>
</evidence>
<keyword evidence="2" id="KW-0472">Membrane</keyword>
<evidence type="ECO:0000313" key="4">
    <source>
        <dbReference type="Proteomes" id="UP000254875"/>
    </source>
</evidence>
<reference evidence="4" key="1">
    <citation type="submission" date="2018-05" db="EMBL/GenBank/DDBJ databases">
        <authorList>
            <person name="Feng T."/>
        </authorList>
    </citation>
    <scope>NUCLEOTIDE SEQUENCE [LARGE SCALE GENOMIC DNA]</scope>
    <source>
        <strain evidence="4">S27</strain>
    </source>
</reference>
<gene>
    <name evidence="3" type="ORF">DLM46_27585</name>
</gene>
<evidence type="ECO:0000256" key="1">
    <source>
        <dbReference type="SAM" id="MobiDB-lite"/>
    </source>
</evidence>
<keyword evidence="2" id="KW-0812">Transmembrane</keyword>
<feature type="compositionally biased region" description="Polar residues" evidence="1">
    <location>
        <begin position="337"/>
        <end position="347"/>
    </location>
</feature>
<feature type="transmembrane region" description="Helical" evidence="2">
    <location>
        <begin position="101"/>
        <end position="119"/>
    </location>
</feature>
<keyword evidence="2" id="KW-1133">Transmembrane helix</keyword>
<comment type="caution">
    <text evidence="3">The sequence shown here is derived from an EMBL/GenBank/DDBJ whole genome shotgun (WGS) entry which is preliminary data.</text>
</comment>
<feature type="transmembrane region" description="Helical" evidence="2">
    <location>
        <begin position="47"/>
        <end position="67"/>
    </location>
</feature>
<keyword evidence="4" id="KW-1185">Reference proteome</keyword>
<feature type="transmembrane region" description="Helical" evidence="2">
    <location>
        <begin position="74"/>
        <end position="95"/>
    </location>
</feature>
<feature type="compositionally biased region" description="Basic residues" evidence="1">
    <location>
        <begin position="323"/>
        <end position="334"/>
    </location>
</feature>
<name>A0A370N219_9BURK</name>
<dbReference type="Proteomes" id="UP000254875">
    <property type="component" value="Unassembled WGS sequence"/>
</dbReference>
<evidence type="ECO:0000256" key="2">
    <source>
        <dbReference type="SAM" id="Phobius"/>
    </source>
</evidence>
<dbReference type="PROSITE" id="PS51257">
    <property type="entry name" value="PROKAR_LIPOPROTEIN"/>
    <property type="match status" value="1"/>
</dbReference>
<proteinExistence type="predicted"/>
<feature type="transmembrane region" description="Helical" evidence="2">
    <location>
        <begin position="185"/>
        <end position="202"/>
    </location>
</feature>
<protein>
    <recommendedName>
        <fullName evidence="5">MFS transporter</fullName>
    </recommendedName>
</protein>
<feature type="transmembrane region" description="Helical" evidence="2">
    <location>
        <begin position="20"/>
        <end position="41"/>
    </location>
</feature>
<dbReference type="OrthoDB" id="9078722at2"/>
<dbReference type="AlphaFoldDB" id="A0A370N219"/>
<accession>A0A370N219</accession>
<evidence type="ECO:0008006" key="5">
    <source>
        <dbReference type="Google" id="ProtNLM"/>
    </source>
</evidence>
<feature type="region of interest" description="Disordered" evidence="1">
    <location>
        <begin position="322"/>
        <end position="356"/>
    </location>
</feature>